<evidence type="ECO:0000313" key="2">
    <source>
        <dbReference type="Proteomes" id="UP000053989"/>
    </source>
</evidence>
<name>A0A0C3CPS0_9AGAM</name>
<dbReference type="STRING" id="1036808.A0A0C3CPS0"/>
<dbReference type="Proteomes" id="UP000053989">
    <property type="component" value="Unassembled WGS sequence"/>
</dbReference>
<gene>
    <name evidence="1" type="ORF">SCLCIDRAFT_145127</name>
</gene>
<dbReference type="EMBL" id="KN822377">
    <property type="protein sequence ID" value="KIM50575.1"/>
    <property type="molecule type" value="Genomic_DNA"/>
</dbReference>
<reference evidence="1 2" key="1">
    <citation type="submission" date="2014-04" db="EMBL/GenBank/DDBJ databases">
        <authorList>
            <consortium name="DOE Joint Genome Institute"/>
            <person name="Kuo A."/>
            <person name="Kohler A."/>
            <person name="Nagy L.G."/>
            <person name="Floudas D."/>
            <person name="Copeland A."/>
            <person name="Barry K.W."/>
            <person name="Cichocki N."/>
            <person name="Veneault-Fourrey C."/>
            <person name="LaButti K."/>
            <person name="Lindquist E.A."/>
            <person name="Lipzen A."/>
            <person name="Lundell T."/>
            <person name="Morin E."/>
            <person name="Murat C."/>
            <person name="Sun H."/>
            <person name="Tunlid A."/>
            <person name="Henrissat B."/>
            <person name="Grigoriev I.V."/>
            <person name="Hibbett D.S."/>
            <person name="Martin F."/>
            <person name="Nordberg H.P."/>
            <person name="Cantor M.N."/>
            <person name="Hua S.X."/>
        </authorList>
    </citation>
    <scope>NUCLEOTIDE SEQUENCE [LARGE SCALE GENOMIC DNA]</scope>
    <source>
        <strain evidence="1 2">Foug A</strain>
    </source>
</reference>
<dbReference type="PANTHER" id="PTHR11909">
    <property type="entry name" value="CASEIN KINASE-RELATED"/>
    <property type="match status" value="1"/>
</dbReference>
<reference evidence="2" key="2">
    <citation type="submission" date="2015-01" db="EMBL/GenBank/DDBJ databases">
        <title>Evolutionary Origins and Diversification of the Mycorrhizal Mutualists.</title>
        <authorList>
            <consortium name="DOE Joint Genome Institute"/>
            <consortium name="Mycorrhizal Genomics Consortium"/>
            <person name="Kohler A."/>
            <person name="Kuo A."/>
            <person name="Nagy L.G."/>
            <person name="Floudas D."/>
            <person name="Copeland A."/>
            <person name="Barry K.W."/>
            <person name="Cichocki N."/>
            <person name="Veneault-Fourrey C."/>
            <person name="LaButti K."/>
            <person name="Lindquist E.A."/>
            <person name="Lipzen A."/>
            <person name="Lundell T."/>
            <person name="Morin E."/>
            <person name="Murat C."/>
            <person name="Riley R."/>
            <person name="Ohm R."/>
            <person name="Sun H."/>
            <person name="Tunlid A."/>
            <person name="Henrissat B."/>
            <person name="Grigoriev I.V."/>
            <person name="Hibbett D.S."/>
            <person name="Martin F."/>
        </authorList>
    </citation>
    <scope>NUCLEOTIDE SEQUENCE [LARGE SCALE GENOMIC DNA]</scope>
    <source>
        <strain evidence="2">Foug A</strain>
    </source>
</reference>
<dbReference type="Gene3D" id="1.10.510.10">
    <property type="entry name" value="Transferase(Phosphotransferase) domain 1"/>
    <property type="match status" value="1"/>
</dbReference>
<keyword evidence="2" id="KW-1185">Reference proteome</keyword>
<protein>
    <recommendedName>
        <fullName evidence="3">Non-specific serine/threonine protein kinase</fullName>
    </recommendedName>
</protein>
<dbReference type="InterPro" id="IPR050235">
    <property type="entry name" value="CK1_Ser-Thr_kinase"/>
</dbReference>
<evidence type="ECO:0000313" key="1">
    <source>
        <dbReference type="EMBL" id="KIM50575.1"/>
    </source>
</evidence>
<dbReference type="OrthoDB" id="1932208at2759"/>
<dbReference type="HOGENOM" id="CLU_019279_2_4_1"/>
<organism evidence="1 2">
    <name type="scientific">Scleroderma citrinum Foug A</name>
    <dbReference type="NCBI Taxonomy" id="1036808"/>
    <lineage>
        <taxon>Eukaryota</taxon>
        <taxon>Fungi</taxon>
        <taxon>Dikarya</taxon>
        <taxon>Basidiomycota</taxon>
        <taxon>Agaricomycotina</taxon>
        <taxon>Agaricomycetes</taxon>
        <taxon>Agaricomycetidae</taxon>
        <taxon>Boletales</taxon>
        <taxon>Sclerodermatineae</taxon>
        <taxon>Sclerodermataceae</taxon>
        <taxon>Scleroderma</taxon>
    </lineage>
</organism>
<dbReference type="SUPFAM" id="SSF56112">
    <property type="entry name" value="Protein kinase-like (PK-like)"/>
    <property type="match status" value="1"/>
</dbReference>
<accession>A0A0C3CPS0</accession>
<evidence type="ECO:0008006" key="3">
    <source>
        <dbReference type="Google" id="ProtNLM"/>
    </source>
</evidence>
<dbReference type="AlphaFoldDB" id="A0A0C3CPS0"/>
<sequence>MGILRPSNTVSQPFKEQVPFIGTPCFASICTLLSIQQSCQDDLELLTYMVIYLVCGSLPWQETTSISQIIDLKVCIGHSLLIRDIPPEFLTVLEHAWSLAFDECPDYAYLHGLFEKLKVNNVEFNCV</sequence>
<proteinExistence type="predicted"/>
<dbReference type="InterPro" id="IPR011009">
    <property type="entry name" value="Kinase-like_dom_sf"/>
</dbReference>
<dbReference type="InParanoid" id="A0A0C3CPS0"/>